<organism evidence="3 4">
    <name type="scientific">Hyaloscypha bicolor E</name>
    <dbReference type="NCBI Taxonomy" id="1095630"/>
    <lineage>
        <taxon>Eukaryota</taxon>
        <taxon>Fungi</taxon>
        <taxon>Dikarya</taxon>
        <taxon>Ascomycota</taxon>
        <taxon>Pezizomycotina</taxon>
        <taxon>Leotiomycetes</taxon>
        <taxon>Helotiales</taxon>
        <taxon>Hyaloscyphaceae</taxon>
        <taxon>Hyaloscypha</taxon>
        <taxon>Hyaloscypha bicolor</taxon>
    </lineage>
</organism>
<protein>
    <recommendedName>
        <fullName evidence="5">Translocation protein-like protein sec66</fullName>
    </recommendedName>
</protein>
<evidence type="ECO:0000313" key="4">
    <source>
        <dbReference type="Proteomes" id="UP000235371"/>
    </source>
</evidence>
<dbReference type="Pfam" id="PF09802">
    <property type="entry name" value="Sec66"/>
    <property type="match status" value="1"/>
</dbReference>
<proteinExistence type="predicted"/>
<dbReference type="AlphaFoldDB" id="A0A2J6SM34"/>
<evidence type="ECO:0000313" key="3">
    <source>
        <dbReference type="EMBL" id="PMD51780.1"/>
    </source>
</evidence>
<feature type="compositionally biased region" description="Polar residues" evidence="1">
    <location>
        <begin position="198"/>
        <end position="210"/>
    </location>
</feature>
<dbReference type="RefSeq" id="XP_024728684.1">
    <property type="nucleotide sequence ID" value="XM_024885381.1"/>
</dbReference>
<evidence type="ECO:0000256" key="2">
    <source>
        <dbReference type="SAM" id="Phobius"/>
    </source>
</evidence>
<reference evidence="3 4" key="1">
    <citation type="submission" date="2016-04" db="EMBL/GenBank/DDBJ databases">
        <title>A degradative enzymes factory behind the ericoid mycorrhizal symbiosis.</title>
        <authorList>
            <consortium name="DOE Joint Genome Institute"/>
            <person name="Martino E."/>
            <person name="Morin E."/>
            <person name="Grelet G."/>
            <person name="Kuo A."/>
            <person name="Kohler A."/>
            <person name="Daghino S."/>
            <person name="Barry K."/>
            <person name="Choi C."/>
            <person name="Cichocki N."/>
            <person name="Clum A."/>
            <person name="Copeland A."/>
            <person name="Hainaut M."/>
            <person name="Haridas S."/>
            <person name="Labutti K."/>
            <person name="Lindquist E."/>
            <person name="Lipzen A."/>
            <person name="Khouja H.-R."/>
            <person name="Murat C."/>
            <person name="Ohm R."/>
            <person name="Olson A."/>
            <person name="Spatafora J."/>
            <person name="Veneault-Fourrey C."/>
            <person name="Henrissat B."/>
            <person name="Grigoriev I."/>
            <person name="Martin F."/>
            <person name="Perotto S."/>
        </authorList>
    </citation>
    <scope>NUCLEOTIDE SEQUENCE [LARGE SCALE GENOMIC DNA]</scope>
    <source>
        <strain evidence="3 4">E</strain>
    </source>
</reference>
<keyword evidence="2" id="KW-0812">Transmembrane</keyword>
<evidence type="ECO:0008006" key="5">
    <source>
        <dbReference type="Google" id="ProtNLM"/>
    </source>
</evidence>
<dbReference type="GO" id="GO:0031204">
    <property type="term" value="P:post-translational protein targeting to membrane, translocation"/>
    <property type="evidence" value="ECO:0007669"/>
    <property type="project" value="InterPro"/>
</dbReference>
<name>A0A2J6SM34_9HELO</name>
<accession>A0A2J6SM34</accession>
<dbReference type="PANTHER" id="PTHR28229">
    <property type="entry name" value="TRANSLOCATION PROTEIN SEC66"/>
    <property type="match status" value="1"/>
</dbReference>
<feature type="transmembrane region" description="Helical" evidence="2">
    <location>
        <begin position="6"/>
        <end position="26"/>
    </location>
</feature>
<dbReference type="OrthoDB" id="73168at2759"/>
<dbReference type="Proteomes" id="UP000235371">
    <property type="component" value="Unassembled WGS sequence"/>
</dbReference>
<gene>
    <name evidence="3" type="ORF">K444DRAFT_647777</name>
</gene>
<evidence type="ECO:0000256" key="1">
    <source>
        <dbReference type="SAM" id="MobiDB-lite"/>
    </source>
</evidence>
<dbReference type="FunCoup" id="A0A2J6SM34">
    <property type="interactions" value="54"/>
</dbReference>
<dbReference type="STRING" id="1095630.A0A2J6SM34"/>
<sequence length="237" mass="26989">MFDIDWVGLSVPFAYIAVLVGSLITFSSVYRKRKAAQSATLAPWFPPHMQRNVYLSLLHEEPAEGQEKAPKVPESLLRAALLRRAVEDIHRIIQIRSAKQACSTLLQRGSVGDDLWQRFQRAEKEMEEELRDVVMEANALSNNWGQTIFQSANEIAANTVFRKRLDEIQAQTESEKEWWEKRRDSIKNEFLKEIESEALSTPAKTQASKFSSDDDAILVDSPVANEKGSIRKKKGKK</sequence>
<dbReference type="PANTHER" id="PTHR28229:SF1">
    <property type="entry name" value="TRANSLOCATION PROTEIN SEC66"/>
    <property type="match status" value="1"/>
</dbReference>
<feature type="region of interest" description="Disordered" evidence="1">
    <location>
        <begin position="197"/>
        <end position="237"/>
    </location>
</feature>
<dbReference type="GeneID" id="36593458"/>
<dbReference type="GO" id="GO:0031207">
    <property type="term" value="C:Sec62/Sec63 complex"/>
    <property type="evidence" value="ECO:0007669"/>
    <property type="project" value="InterPro"/>
</dbReference>
<keyword evidence="2" id="KW-1133">Transmembrane helix</keyword>
<dbReference type="EMBL" id="KZ613912">
    <property type="protein sequence ID" value="PMD51780.1"/>
    <property type="molecule type" value="Genomic_DNA"/>
</dbReference>
<keyword evidence="2" id="KW-0472">Membrane</keyword>
<keyword evidence="4" id="KW-1185">Reference proteome</keyword>
<dbReference type="InParanoid" id="A0A2J6SM34"/>
<dbReference type="InterPro" id="IPR018624">
    <property type="entry name" value="Sec66"/>
</dbReference>